<comment type="caution">
    <text evidence="9">The sequence shown here is derived from an EMBL/GenBank/DDBJ whole genome shotgun (WGS) entry which is preliminary data.</text>
</comment>
<evidence type="ECO:0000256" key="7">
    <source>
        <dbReference type="SAM" id="Phobius"/>
    </source>
</evidence>
<dbReference type="InterPro" id="IPR010432">
    <property type="entry name" value="RDD"/>
</dbReference>
<sequence length="207" mass="22795">MSDHQKNAFVTHTLDRTRSLEGVPLASFRRRTIAWSIDFLLLATVSGAAWIQSITALFNEHGDAAAQAESGFSPFHSFGSLLLVVLYFGLATYWGHGKTLGKKLMGIRVISLVGERLTLWQCIERGLGYGASALEAGFGFWQYFIHHNRQTVHDRIAETIVVRDTALDPRTLHPRQRAALQASGVQLEPDEPPSPAVIAATQDADTI</sequence>
<dbReference type="PANTHER" id="PTHR36115:SF6">
    <property type="entry name" value="PROLINE-RICH ANTIGEN HOMOLOG"/>
    <property type="match status" value="1"/>
</dbReference>
<dbReference type="RefSeq" id="WP_168148499.1">
    <property type="nucleotide sequence ID" value="NZ_JAAVXB010000006.1"/>
</dbReference>
<evidence type="ECO:0000256" key="3">
    <source>
        <dbReference type="ARBA" id="ARBA00022692"/>
    </source>
</evidence>
<evidence type="ECO:0000256" key="5">
    <source>
        <dbReference type="ARBA" id="ARBA00023136"/>
    </source>
</evidence>
<feature type="transmembrane region" description="Helical" evidence="7">
    <location>
        <begin position="78"/>
        <end position="95"/>
    </location>
</feature>
<keyword evidence="4 7" id="KW-1133">Transmembrane helix</keyword>
<dbReference type="PANTHER" id="PTHR36115">
    <property type="entry name" value="PROLINE-RICH ANTIGEN HOMOLOG-RELATED"/>
    <property type="match status" value="1"/>
</dbReference>
<dbReference type="Proteomes" id="UP000653472">
    <property type="component" value="Unassembled WGS sequence"/>
</dbReference>
<gene>
    <name evidence="9" type="ORF">G7Y82_12720</name>
</gene>
<dbReference type="InterPro" id="IPR051791">
    <property type="entry name" value="Pra-immunoreactive"/>
</dbReference>
<dbReference type="EMBL" id="JAAVXB010000006">
    <property type="protein sequence ID" value="NKF23182.1"/>
    <property type="molecule type" value="Genomic_DNA"/>
</dbReference>
<keyword evidence="3 7" id="KW-0812">Transmembrane</keyword>
<dbReference type="AlphaFoldDB" id="A0A970B599"/>
<feature type="region of interest" description="Disordered" evidence="6">
    <location>
        <begin position="182"/>
        <end position="207"/>
    </location>
</feature>
<proteinExistence type="predicted"/>
<protein>
    <submittedName>
        <fullName evidence="9">RDD family protein</fullName>
    </submittedName>
</protein>
<evidence type="ECO:0000313" key="10">
    <source>
        <dbReference type="Proteomes" id="UP000653472"/>
    </source>
</evidence>
<evidence type="ECO:0000256" key="1">
    <source>
        <dbReference type="ARBA" id="ARBA00004651"/>
    </source>
</evidence>
<keyword evidence="2" id="KW-1003">Cell membrane</keyword>
<feature type="domain" description="RDD" evidence="8">
    <location>
        <begin position="25"/>
        <end position="158"/>
    </location>
</feature>
<feature type="transmembrane region" description="Helical" evidence="7">
    <location>
        <begin position="39"/>
        <end position="58"/>
    </location>
</feature>
<dbReference type="GO" id="GO:0005886">
    <property type="term" value="C:plasma membrane"/>
    <property type="evidence" value="ECO:0007669"/>
    <property type="project" value="UniProtKB-SubCell"/>
</dbReference>
<comment type="subcellular location">
    <subcellularLocation>
        <location evidence="1">Cell membrane</location>
        <topology evidence="1">Multi-pass membrane protein</topology>
    </subcellularLocation>
</comment>
<evidence type="ECO:0000256" key="2">
    <source>
        <dbReference type="ARBA" id="ARBA00022475"/>
    </source>
</evidence>
<dbReference type="Pfam" id="PF06271">
    <property type="entry name" value="RDD"/>
    <property type="match status" value="1"/>
</dbReference>
<accession>A0A970B599</accession>
<evidence type="ECO:0000256" key="6">
    <source>
        <dbReference type="SAM" id="MobiDB-lite"/>
    </source>
</evidence>
<evidence type="ECO:0000313" key="9">
    <source>
        <dbReference type="EMBL" id="NKF23182.1"/>
    </source>
</evidence>
<keyword evidence="5 7" id="KW-0472">Membrane</keyword>
<evidence type="ECO:0000259" key="8">
    <source>
        <dbReference type="Pfam" id="PF06271"/>
    </source>
</evidence>
<organism evidence="9 10">
    <name type="scientific">Solimonas marina</name>
    <dbReference type="NCBI Taxonomy" id="2714601"/>
    <lineage>
        <taxon>Bacteria</taxon>
        <taxon>Pseudomonadati</taxon>
        <taxon>Pseudomonadota</taxon>
        <taxon>Gammaproteobacteria</taxon>
        <taxon>Nevskiales</taxon>
        <taxon>Nevskiaceae</taxon>
        <taxon>Solimonas</taxon>
    </lineage>
</organism>
<evidence type="ECO:0000256" key="4">
    <source>
        <dbReference type="ARBA" id="ARBA00022989"/>
    </source>
</evidence>
<keyword evidence="10" id="KW-1185">Reference proteome</keyword>
<name>A0A970B599_9GAMM</name>
<reference evidence="9" key="1">
    <citation type="submission" date="2020-03" db="EMBL/GenBank/DDBJ databases">
        <title>Solimonas marina sp. nov., isolated from deep seawater of the Pacific Ocean.</title>
        <authorList>
            <person name="Liu X."/>
            <person name="Lai Q."/>
            <person name="Sun F."/>
            <person name="Gai Y."/>
            <person name="Li G."/>
            <person name="Shao Z."/>
        </authorList>
    </citation>
    <scope>NUCLEOTIDE SEQUENCE</scope>
    <source>
        <strain evidence="9">C16B3</strain>
    </source>
</reference>